<dbReference type="InterPro" id="IPR002347">
    <property type="entry name" value="SDR_fam"/>
</dbReference>
<dbReference type="EMBL" id="KN847498">
    <property type="protein sequence ID" value="KIW11766.1"/>
    <property type="molecule type" value="Genomic_DNA"/>
</dbReference>
<dbReference type="PRINTS" id="PR00081">
    <property type="entry name" value="GDHRDH"/>
</dbReference>
<evidence type="ECO:0000313" key="2">
    <source>
        <dbReference type="EMBL" id="KIW11766.1"/>
    </source>
</evidence>
<dbReference type="InterPro" id="IPR052184">
    <property type="entry name" value="SDR_enzymes"/>
</dbReference>
<dbReference type="PANTHER" id="PTHR45458:SF1">
    <property type="entry name" value="SHORT CHAIN DEHYDROGENASE"/>
    <property type="match status" value="1"/>
</dbReference>
<dbReference type="Pfam" id="PF00106">
    <property type="entry name" value="adh_short"/>
    <property type="match status" value="1"/>
</dbReference>
<protein>
    <recommendedName>
        <fullName evidence="4">NAD(P)-binding protein</fullName>
    </recommendedName>
</protein>
<sequence>MSTNTVYLITGAARGIGRGLTETYLSRPNHTVIAAVRDVGTAKAKELLALPAGQGSKIVLVKIESSSETDPKDVAASLPTEHGITKIDVIVANAGIANYYGPVISTPVAELRDHLQVNTIGPIILFQALLPLLKASAAPKFVVISSIIGSIASLKELPVPAAAYGVSKAAVNYLVRKIHFEHPEVVAFPIHPGLVQTDMGNDGAKKFGFEGAPVTVADSVAAVSSKIDSADREVSGTFVSYDGTNPPW</sequence>
<proteinExistence type="predicted"/>
<keyword evidence="3" id="KW-1185">Reference proteome</keyword>
<dbReference type="AlphaFoldDB" id="A0A0D1Y9X8"/>
<dbReference type="CDD" id="cd05325">
    <property type="entry name" value="carb_red_sniffer_like_SDR_c"/>
    <property type="match status" value="1"/>
</dbReference>
<dbReference type="GO" id="GO:0016616">
    <property type="term" value="F:oxidoreductase activity, acting on the CH-OH group of donors, NAD or NADP as acceptor"/>
    <property type="evidence" value="ECO:0007669"/>
    <property type="project" value="TreeGrafter"/>
</dbReference>
<dbReference type="GeneID" id="27336121"/>
<dbReference type="OrthoDB" id="9876299at2759"/>
<dbReference type="HOGENOM" id="CLU_010194_9_1_1"/>
<dbReference type="PANTHER" id="PTHR45458">
    <property type="entry name" value="SHORT-CHAIN DEHYDROGENASE/REDUCTASE SDR"/>
    <property type="match status" value="1"/>
</dbReference>
<dbReference type="Gene3D" id="3.40.50.720">
    <property type="entry name" value="NAD(P)-binding Rossmann-like Domain"/>
    <property type="match status" value="1"/>
</dbReference>
<accession>A0A0D1Y9X8</accession>
<dbReference type="SUPFAM" id="SSF51735">
    <property type="entry name" value="NAD(P)-binding Rossmann-fold domains"/>
    <property type="match status" value="1"/>
</dbReference>
<evidence type="ECO:0000313" key="3">
    <source>
        <dbReference type="Proteomes" id="UP000053328"/>
    </source>
</evidence>
<organism evidence="2 3">
    <name type="scientific">Exophiala spinifera</name>
    <dbReference type="NCBI Taxonomy" id="91928"/>
    <lineage>
        <taxon>Eukaryota</taxon>
        <taxon>Fungi</taxon>
        <taxon>Dikarya</taxon>
        <taxon>Ascomycota</taxon>
        <taxon>Pezizomycotina</taxon>
        <taxon>Eurotiomycetes</taxon>
        <taxon>Chaetothyriomycetidae</taxon>
        <taxon>Chaetothyriales</taxon>
        <taxon>Herpotrichiellaceae</taxon>
        <taxon>Exophiala</taxon>
    </lineage>
</organism>
<dbReference type="InterPro" id="IPR036291">
    <property type="entry name" value="NAD(P)-bd_dom_sf"/>
</dbReference>
<gene>
    <name evidence="2" type="ORF">PV08_09038</name>
</gene>
<dbReference type="RefSeq" id="XP_016231982.1">
    <property type="nucleotide sequence ID" value="XM_016383359.1"/>
</dbReference>
<reference evidence="2 3" key="1">
    <citation type="submission" date="2015-01" db="EMBL/GenBank/DDBJ databases">
        <title>The Genome Sequence of Exophiala spinifera CBS89968.</title>
        <authorList>
            <consortium name="The Broad Institute Genomics Platform"/>
            <person name="Cuomo C."/>
            <person name="de Hoog S."/>
            <person name="Gorbushina A."/>
            <person name="Stielow B."/>
            <person name="Teixiera M."/>
            <person name="Abouelleil A."/>
            <person name="Chapman S.B."/>
            <person name="Priest M."/>
            <person name="Young S.K."/>
            <person name="Wortman J."/>
            <person name="Nusbaum C."/>
            <person name="Birren B."/>
        </authorList>
    </citation>
    <scope>NUCLEOTIDE SEQUENCE [LARGE SCALE GENOMIC DNA]</scope>
    <source>
        <strain evidence="2 3">CBS 89968</strain>
    </source>
</reference>
<dbReference type="PROSITE" id="PS00061">
    <property type="entry name" value="ADH_SHORT"/>
    <property type="match status" value="1"/>
</dbReference>
<keyword evidence="1" id="KW-0521">NADP</keyword>
<evidence type="ECO:0000256" key="1">
    <source>
        <dbReference type="ARBA" id="ARBA00022857"/>
    </source>
</evidence>
<evidence type="ECO:0008006" key="4">
    <source>
        <dbReference type="Google" id="ProtNLM"/>
    </source>
</evidence>
<dbReference type="Proteomes" id="UP000053328">
    <property type="component" value="Unassembled WGS sequence"/>
</dbReference>
<name>A0A0D1Y9X8_9EURO</name>
<dbReference type="VEuPathDB" id="FungiDB:PV08_09038"/>
<dbReference type="InterPro" id="IPR020904">
    <property type="entry name" value="Sc_DH/Rdtase_CS"/>
</dbReference>